<feature type="region of interest" description="Disordered" evidence="1">
    <location>
        <begin position="209"/>
        <end position="239"/>
    </location>
</feature>
<sequence length="398" mass="41099">MNELQLPPAPPLPDEVRERVLRNVLAGTRAPRRRLAPLVAAVLAVVATLALTTTVALSGVGEPAAQQENPAPQGDPAVAEALGRCVAAVNGSELRGQYPPPAEWRITDVLPMPNDMMRRDDPGTVLVIDGSFACHTDDTNVSVSMVGGRPAGAVEIAPFGFQIILFNPHRIAVEVGLSGGSTETSAEPVQIISLSPYAPGGWAQRIVVPGSFDGPPPELESPPIQVRDRPEPEPSPEEVQAAMRRAEQHAGLSACLMDQLGSAAQRTGKPDEMVLDQDPIAGAPAAVVGRVTDAQAAVCYAGPGGGPIAAAGDLSPVETSEARIVTSLRRDGLVVALLTVGPLVDRVEIATTPQPGSTGSGARCTIKDGLALCILRADGAVDLRTTVGGGIRDVLPVP</sequence>
<evidence type="ECO:0000256" key="1">
    <source>
        <dbReference type="SAM" id="MobiDB-lite"/>
    </source>
</evidence>
<comment type="caution">
    <text evidence="3">The sequence shown here is derived from an EMBL/GenBank/DDBJ whole genome shotgun (WGS) entry which is preliminary data.</text>
</comment>
<feature type="transmembrane region" description="Helical" evidence="2">
    <location>
        <begin position="38"/>
        <end position="60"/>
    </location>
</feature>
<dbReference type="AlphaFoldDB" id="A0A543FRW0"/>
<keyword evidence="2" id="KW-0812">Transmembrane</keyword>
<dbReference type="Proteomes" id="UP000319818">
    <property type="component" value="Unassembled WGS sequence"/>
</dbReference>
<evidence type="ECO:0000313" key="4">
    <source>
        <dbReference type="Proteomes" id="UP000319818"/>
    </source>
</evidence>
<dbReference type="RefSeq" id="WP_142103395.1">
    <property type="nucleotide sequence ID" value="NZ_VFPH01000002.1"/>
</dbReference>
<reference evidence="3 4" key="1">
    <citation type="submission" date="2019-06" db="EMBL/GenBank/DDBJ databases">
        <title>Sequencing the genomes of 1000 actinobacteria strains.</title>
        <authorList>
            <person name="Klenk H.-P."/>
        </authorList>
    </citation>
    <scope>NUCLEOTIDE SEQUENCE [LARGE SCALE GENOMIC DNA]</scope>
    <source>
        <strain evidence="3 4">DSM 45511</strain>
    </source>
</reference>
<name>A0A543FRW0_9PSEU</name>
<keyword evidence="2" id="KW-1133">Transmembrane helix</keyword>
<proteinExistence type="predicted"/>
<protein>
    <submittedName>
        <fullName evidence="3">Uncharacterized protein</fullName>
    </submittedName>
</protein>
<keyword evidence="2" id="KW-0472">Membrane</keyword>
<accession>A0A543FRW0</accession>
<dbReference type="OrthoDB" id="9823859at2"/>
<keyword evidence="4" id="KW-1185">Reference proteome</keyword>
<evidence type="ECO:0000256" key="2">
    <source>
        <dbReference type="SAM" id="Phobius"/>
    </source>
</evidence>
<evidence type="ECO:0000313" key="3">
    <source>
        <dbReference type="EMBL" id="TQM36521.1"/>
    </source>
</evidence>
<gene>
    <name evidence="3" type="ORF">FB388_3700</name>
</gene>
<dbReference type="EMBL" id="VFPH01000002">
    <property type="protein sequence ID" value="TQM36521.1"/>
    <property type="molecule type" value="Genomic_DNA"/>
</dbReference>
<organism evidence="3 4">
    <name type="scientific">Pseudonocardia cypriaca</name>
    <dbReference type="NCBI Taxonomy" id="882449"/>
    <lineage>
        <taxon>Bacteria</taxon>
        <taxon>Bacillati</taxon>
        <taxon>Actinomycetota</taxon>
        <taxon>Actinomycetes</taxon>
        <taxon>Pseudonocardiales</taxon>
        <taxon>Pseudonocardiaceae</taxon>
        <taxon>Pseudonocardia</taxon>
    </lineage>
</organism>